<dbReference type="InterPro" id="IPR013325">
    <property type="entry name" value="RNA_pol_sigma_r2"/>
</dbReference>
<protein>
    <recommendedName>
        <fullName evidence="2">RNA polymerase sigma factor SigS</fullName>
    </recommendedName>
</protein>
<dbReference type="NCBIfam" id="TIGR02937">
    <property type="entry name" value="sigma70-ECF"/>
    <property type="match status" value="1"/>
</dbReference>
<evidence type="ECO:0000256" key="4">
    <source>
        <dbReference type="ARBA" id="ARBA00023082"/>
    </source>
</evidence>
<accession>A0A9D2Q2U7</accession>
<keyword evidence="3" id="KW-0805">Transcription regulation</keyword>
<gene>
    <name evidence="9" type="ORF">H9698_03560</name>
</gene>
<evidence type="ECO:0000256" key="1">
    <source>
        <dbReference type="ARBA" id="ARBA00007788"/>
    </source>
</evidence>
<comment type="function">
    <text evidence="7">Sigma factors are initiation factors that promote the attachment of RNA polymerase to specific initiation sites and are then released. Sigma-S contributes to the protection against external stress, thus playing a role in cellular fitness and survival.</text>
</comment>
<dbReference type="InterPro" id="IPR036388">
    <property type="entry name" value="WH-like_DNA-bd_sf"/>
</dbReference>
<reference evidence="9" key="1">
    <citation type="journal article" date="2021" name="PeerJ">
        <title>Extensive microbial diversity within the chicken gut microbiome revealed by metagenomics and culture.</title>
        <authorList>
            <person name="Gilroy R."/>
            <person name="Ravi A."/>
            <person name="Getino M."/>
            <person name="Pursley I."/>
            <person name="Horton D.L."/>
            <person name="Alikhan N.F."/>
            <person name="Baker D."/>
            <person name="Gharbi K."/>
            <person name="Hall N."/>
            <person name="Watson M."/>
            <person name="Adriaenssens E.M."/>
            <person name="Foster-Nyarko E."/>
            <person name="Jarju S."/>
            <person name="Secka A."/>
            <person name="Antonio M."/>
            <person name="Oren A."/>
            <person name="Chaudhuri R.R."/>
            <person name="La Ragione R."/>
            <person name="Hildebrand F."/>
            <person name="Pallen M.J."/>
        </authorList>
    </citation>
    <scope>NUCLEOTIDE SEQUENCE</scope>
    <source>
        <strain evidence="9">5933</strain>
    </source>
</reference>
<dbReference type="SUPFAM" id="SSF46894">
    <property type="entry name" value="C-terminal effector domain of the bipartite response regulators"/>
    <property type="match status" value="1"/>
</dbReference>
<keyword evidence="4" id="KW-0731">Sigma factor</keyword>
<dbReference type="InterPro" id="IPR014284">
    <property type="entry name" value="RNA_pol_sigma-70_dom"/>
</dbReference>
<comment type="caution">
    <text evidence="9">The sequence shown here is derived from an EMBL/GenBank/DDBJ whole genome shotgun (WGS) entry which is preliminary data.</text>
</comment>
<dbReference type="PANTHER" id="PTHR30385">
    <property type="entry name" value="SIGMA FACTOR F FLAGELLAR"/>
    <property type="match status" value="1"/>
</dbReference>
<dbReference type="InterPro" id="IPR007627">
    <property type="entry name" value="RNA_pol_sigma70_r2"/>
</dbReference>
<evidence type="ECO:0000256" key="2">
    <source>
        <dbReference type="ARBA" id="ARBA00021245"/>
    </source>
</evidence>
<evidence type="ECO:0000313" key="9">
    <source>
        <dbReference type="EMBL" id="HJC71857.1"/>
    </source>
</evidence>
<dbReference type="GO" id="GO:0006352">
    <property type="term" value="P:DNA-templated transcription initiation"/>
    <property type="evidence" value="ECO:0007669"/>
    <property type="project" value="InterPro"/>
</dbReference>
<dbReference type="PROSITE" id="PS00622">
    <property type="entry name" value="HTH_LUXR_1"/>
    <property type="match status" value="1"/>
</dbReference>
<dbReference type="Proteomes" id="UP000823918">
    <property type="component" value="Unassembled WGS sequence"/>
</dbReference>
<keyword evidence="5" id="KW-0238">DNA-binding</keyword>
<dbReference type="Pfam" id="PF08281">
    <property type="entry name" value="Sigma70_r4_2"/>
    <property type="match status" value="1"/>
</dbReference>
<dbReference type="PRINTS" id="PR00038">
    <property type="entry name" value="HTHLUXR"/>
</dbReference>
<dbReference type="GO" id="GO:0016987">
    <property type="term" value="F:sigma factor activity"/>
    <property type="evidence" value="ECO:0007669"/>
    <property type="project" value="UniProtKB-KW"/>
</dbReference>
<evidence type="ECO:0000256" key="7">
    <source>
        <dbReference type="ARBA" id="ARBA00024701"/>
    </source>
</evidence>
<keyword evidence="6" id="KW-0804">Transcription</keyword>
<dbReference type="Gene3D" id="1.10.10.10">
    <property type="entry name" value="Winged helix-like DNA-binding domain superfamily/Winged helix DNA-binding domain"/>
    <property type="match status" value="1"/>
</dbReference>
<dbReference type="GO" id="GO:0003677">
    <property type="term" value="F:DNA binding"/>
    <property type="evidence" value="ECO:0007669"/>
    <property type="project" value="UniProtKB-KW"/>
</dbReference>
<dbReference type="SUPFAM" id="SSF88946">
    <property type="entry name" value="Sigma2 domain of RNA polymerase sigma factors"/>
    <property type="match status" value="1"/>
</dbReference>
<evidence type="ECO:0000259" key="8">
    <source>
        <dbReference type="PROSITE" id="PS00622"/>
    </source>
</evidence>
<dbReference type="EMBL" id="DWWA01000020">
    <property type="protein sequence ID" value="HJC71857.1"/>
    <property type="molecule type" value="Genomic_DNA"/>
</dbReference>
<dbReference type="Pfam" id="PF04542">
    <property type="entry name" value="Sigma70_r2"/>
    <property type="match status" value="1"/>
</dbReference>
<dbReference type="Gene3D" id="1.20.120.1810">
    <property type="match status" value="1"/>
</dbReference>
<sequence>MTAGKKMHMNEDSLRQTLLRCKSGDEQALAALIAWQMPRIRAAAQAGVCPGLDFEDAVQEGIIALFSAINTYSEDKGASFATYASLCIRNGILTARRSARRKKHALLNDSLSMEQVQCTPATEMTPEQTVEINERLSSAMQGIATRLSSLERQVLLLFLDGASYSTIAQRLNISEKTVDNALQRVRTKLSRV</sequence>
<evidence type="ECO:0000313" key="10">
    <source>
        <dbReference type="Proteomes" id="UP000823918"/>
    </source>
</evidence>
<evidence type="ECO:0000256" key="6">
    <source>
        <dbReference type="ARBA" id="ARBA00023163"/>
    </source>
</evidence>
<dbReference type="InterPro" id="IPR000792">
    <property type="entry name" value="Tscrpt_reg_LuxR_C"/>
</dbReference>
<dbReference type="SMART" id="SM00421">
    <property type="entry name" value="HTH_LUXR"/>
    <property type="match status" value="1"/>
</dbReference>
<comment type="similarity">
    <text evidence="1">Belongs to the sigma-70 factor family.</text>
</comment>
<name>A0A9D2Q2U7_9FIRM</name>
<dbReference type="AlphaFoldDB" id="A0A9D2Q2U7"/>
<evidence type="ECO:0000256" key="5">
    <source>
        <dbReference type="ARBA" id="ARBA00023125"/>
    </source>
</evidence>
<reference evidence="9" key="2">
    <citation type="submission" date="2021-04" db="EMBL/GenBank/DDBJ databases">
        <authorList>
            <person name="Gilroy R."/>
        </authorList>
    </citation>
    <scope>NUCLEOTIDE SEQUENCE</scope>
    <source>
        <strain evidence="9">5933</strain>
    </source>
</reference>
<feature type="domain" description="HTH luxR-type" evidence="8">
    <location>
        <begin position="161"/>
        <end position="188"/>
    </location>
</feature>
<dbReference type="InterPro" id="IPR016032">
    <property type="entry name" value="Sig_transdc_resp-reg_C-effctor"/>
</dbReference>
<proteinExistence type="inferred from homology"/>
<organism evidence="9 10">
    <name type="scientific">Candidatus Ruthenibacterium merdavium</name>
    <dbReference type="NCBI Taxonomy" id="2838752"/>
    <lineage>
        <taxon>Bacteria</taxon>
        <taxon>Bacillati</taxon>
        <taxon>Bacillota</taxon>
        <taxon>Clostridia</taxon>
        <taxon>Eubacteriales</taxon>
        <taxon>Oscillospiraceae</taxon>
        <taxon>Ruthenibacterium</taxon>
    </lineage>
</organism>
<evidence type="ECO:0000256" key="3">
    <source>
        <dbReference type="ARBA" id="ARBA00023015"/>
    </source>
</evidence>
<dbReference type="InterPro" id="IPR013249">
    <property type="entry name" value="RNA_pol_sigma70_r4_t2"/>
</dbReference>